<accession>A0A183H1B4</accession>
<gene>
    <name evidence="1" type="ORF">OFLC_LOCUS1274</name>
</gene>
<dbReference type="Proteomes" id="UP000267606">
    <property type="component" value="Unassembled WGS sequence"/>
</dbReference>
<evidence type="ECO:0000313" key="2">
    <source>
        <dbReference type="Proteomes" id="UP000267606"/>
    </source>
</evidence>
<sequence>MAVDDDQKNWNKLLQENTPLNENKLTSWQVSQNIMREIRQEVTRQVLAELTINNSDESDESDGREVCTLNNFRNNEISIDESREELARIINQRERYVGNASSEESELFYSGEDWTFSEKINKSPRSVQPKWKKLQWCRRPKCNSNEFCGEFLKFDREIPCISENKGRIAISEDGNEKRNGEGMEEFITPPLYTIPGIELE</sequence>
<dbReference type="WBParaSite" id="OFLC_0000127301-mRNA-1">
    <property type="protein sequence ID" value="OFLC_0000127301-mRNA-1"/>
    <property type="gene ID" value="OFLC_0000127301"/>
</dbReference>
<reference evidence="3" key="1">
    <citation type="submission" date="2016-06" db="UniProtKB">
        <authorList>
            <consortium name="WormBaseParasite"/>
        </authorList>
    </citation>
    <scope>IDENTIFICATION</scope>
</reference>
<name>A0A183H1B4_9BILA</name>
<proteinExistence type="predicted"/>
<dbReference type="AlphaFoldDB" id="A0A183H1B4"/>
<organism evidence="3">
    <name type="scientific">Onchocerca flexuosa</name>
    <dbReference type="NCBI Taxonomy" id="387005"/>
    <lineage>
        <taxon>Eukaryota</taxon>
        <taxon>Metazoa</taxon>
        <taxon>Ecdysozoa</taxon>
        <taxon>Nematoda</taxon>
        <taxon>Chromadorea</taxon>
        <taxon>Rhabditida</taxon>
        <taxon>Spirurina</taxon>
        <taxon>Spiruromorpha</taxon>
        <taxon>Filarioidea</taxon>
        <taxon>Onchocercidae</taxon>
        <taxon>Onchocerca</taxon>
    </lineage>
</organism>
<protein>
    <submittedName>
        <fullName evidence="1 3">Uncharacterized protein</fullName>
    </submittedName>
</protein>
<keyword evidence="2" id="KW-1185">Reference proteome</keyword>
<evidence type="ECO:0000313" key="1">
    <source>
        <dbReference type="EMBL" id="VDO28932.1"/>
    </source>
</evidence>
<evidence type="ECO:0000313" key="3">
    <source>
        <dbReference type="WBParaSite" id="OFLC_0000127301-mRNA-1"/>
    </source>
</evidence>
<reference evidence="1 2" key="2">
    <citation type="submission" date="2018-11" db="EMBL/GenBank/DDBJ databases">
        <authorList>
            <consortium name="Pathogen Informatics"/>
        </authorList>
    </citation>
    <scope>NUCLEOTIDE SEQUENCE [LARGE SCALE GENOMIC DNA]</scope>
</reference>
<dbReference type="EMBL" id="UZAJ01000574">
    <property type="protein sequence ID" value="VDO28932.1"/>
    <property type="molecule type" value="Genomic_DNA"/>
</dbReference>